<evidence type="ECO:0000256" key="1">
    <source>
        <dbReference type="SAM" id="MobiDB-lite"/>
    </source>
</evidence>
<organism evidence="2">
    <name type="scientific">Singulisphaera sp. Ch08</name>
    <dbReference type="NCBI Taxonomy" id="3120278"/>
    <lineage>
        <taxon>Bacteria</taxon>
        <taxon>Pseudomonadati</taxon>
        <taxon>Planctomycetota</taxon>
        <taxon>Planctomycetia</taxon>
        <taxon>Isosphaerales</taxon>
        <taxon>Isosphaeraceae</taxon>
        <taxon>Singulisphaera</taxon>
    </lineage>
</organism>
<dbReference type="RefSeq" id="WP_406695172.1">
    <property type="nucleotide sequence ID" value="NZ_CP155447.1"/>
</dbReference>
<accession>A0AAU7CBD9</accession>
<dbReference type="EMBL" id="CP155447">
    <property type="protein sequence ID" value="XBH02430.1"/>
    <property type="molecule type" value="Genomic_DNA"/>
</dbReference>
<gene>
    <name evidence="2" type="ORF">V5E97_29465</name>
</gene>
<name>A0AAU7CBD9_9BACT</name>
<proteinExistence type="predicted"/>
<evidence type="ECO:0000313" key="2">
    <source>
        <dbReference type="EMBL" id="XBH02430.1"/>
    </source>
</evidence>
<protein>
    <submittedName>
        <fullName evidence="2">Uncharacterized protein</fullName>
    </submittedName>
</protein>
<sequence length="53" mass="5772">MSDRLGTRTSGPERHGAEYRPMAPRPAVPVSLKTTDSVDEGRSYVVAGLSWQV</sequence>
<reference evidence="2" key="1">
    <citation type="submission" date="2024-05" db="EMBL/GenBank/DDBJ databases">
        <title>Planctomycetes of the genus Singulisphaera possess chitinolytic capabilities.</title>
        <authorList>
            <person name="Ivanova A."/>
        </authorList>
    </citation>
    <scope>NUCLEOTIDE SEQUENCE</scope>
    <source>
        <strain evidence="2">Ch08T</strain>
    </source>
</reference>
<dbReference type="AlphaFoldDB" id="A0AAU7CBD9"/>
<feature type="region of interest" description="Disordered" evidence="1">
    <location>
        <begin position="1"/>
        <end position="37"/>
    </location>
</feature>
<feature type="compositionally biased region" description="Basic and acidic residues" evidence="1">
    <location>
        <begin position="1"/>
        <end position="18"/>
    </location>
</feature>